<protein>
    <submittedName>
        <fullName evidence="6">HTH-type transcriptional regulator, GntR family</fullName>
    </submittedName>
</protein>
<keyword evidence="2" id="KW-0238">DNA-binding</keyword>
<evidence type="ECO:0000259" key="5">
    <source>
        <dbReference type="PROSITE" id="PS50949"/>
    </source>
</evidence>
<dbReference type="SMART" id="SM00345">
    <property type="entry name" value="HTH_GNTR"/>
    <property type="match status" value="1"/>
</dbReference>
<dbReference type="InterPro" id="IPR036390">
    <property type="entry name" value="WH_DNA-bd_sf"/>
</dbReference>
<feature type="domain" description="HTH gntR-type" evidence="5">
    <location>
        <begin position="19"/>
        <end position="87"/>
    </location>
</feature>
<dbReference type="PANTHER" id="PTHR44846">
    <property type="entry name" value="MANNOSYL-D-GLYCERATE TRANSPORT/METABOLISM SYSTEM REPRESSOR MNGR-RELATED"/>
    <property type="match status" value="1"/>
</dbReference>
<dbReference type="SUPFAM" id="SSF64288">
    <property type="entry name" value="Chorismate lyase-like"/>
    <property type="match status" value="1"/>
</dbReference>
<feature type="region of interest" description="Disordered" evidence="4">
    <location>
        <begin position="1"/>
        <end position="20"/>
    </location>
</feature>
<dbReference type="PANTHER" id="PTHR44846:SF16">
    <property type="entry name" value="TRANSCRIPTIONAL REGULATOR PHNF-RELATED"/>
    <property type="match status" value="1"/>
</dbReference>
<dbReference type="PROSITE" id="PS50949">
    <property type="entry name" value="HTH_GNTR"/>
    <property type="match status" value="1"/>
</dbReference>
<sequence>MAAVKQDTSGGRRMTERTKTGFQDVRDEVLKRIQDRVWGQGDLLPTEQDLAEEFGCARATVNRALRELADRGIIDRKRKSGTRVAVLPVKQAKLEITLTRQLVEDRNAIYRYALVHREEIPAPGWLASQLQLAADTPVLHIRAMHYGDNQPFQFEDRWINIAAVPSVAEADFSVVGPNEWLLAEVPFSTAELSFGAIAADAALAEYLACPIAAPLFQMERTTWFQAQPVTFVRMSFHPGYQMRSRY</sequence>
<dbReference type="InterPro" id="IPR011663">
    <property type="entry name" value="UTRA"/>
</dbReference>
<dbReference type="InterPro" id="IPR036388">
    <property type="entry name" value="WH-like_DNA-bd_sf"/>
</dbReference>
<dbReference type="Proteomes" id="UP000236536">
    <property type="component" value="Chromosome"/>
</dbReference>
<organism evidence="6 7">
    <name type="scientific">Phaeobacter inhibens</name>
    <dbReference type="NCBI Taxonomy" id="221822"/>
    <lineage>
        <taxon>Bacteria</taxon>
        <taxon>Pseudomonadati</taxon>
        <taxon>Pseudomonadota</taxon>
        <taxon>Alphaproteobacteria</taxon>
        <taxon>Rhodobacterales</taxon>
        <taxon>Roseobacteraceae</taxon>
        <taxon>Phaeobacter</taxon>
    </lineage>
</organism>
<dbReference type="InterPro" id="IPR050679">
    <property type="entry name" value="Bact_HTH_transcr_reg"/>
</dbReference>
<evidence type="ECO:0000313" key="6">
    <source>
        <dbReference type="EMBL" id="AUQ96536.1"/>
    </source>
</evidence>
<dbReference type="CDD" id="cd07377">
    <property type="entry name" value="WHTH_GntR"/>
    <property type="match status" value="1"/>
</dbReference>
<dbReference type="SUPFAM" id="SSF46785">
    <property type="entry name" value="Winged helix' DNA-binding domain"/>
    <property type="match status" value="1"/>
</dbReference>
<dbReference type="SMART" id="SM00866">
    <property type="entry name" value="UTRA"/>
    <property type="match status" value="1"/>
</dbReference>
<dbReference type="InterPro" id="IPR012318">
    <property type="entry name" value="HTH_CRP"/>
</dbReference>
<evidence type="ECO:0000256" key="2">
    <source>
        <dbReference type="ARBA" id="ARBA00023125"/>
    </source>
</evidence>
<dbReference type="Gene3D" id="1.10.10.10">
    <property type="entry name" value="Winged helix-like DNA-binding domain superfamily/Winged helix DNA-binding domain"/>
    <property type="match status" value="1"/>
</dbReference>
<keyword evidence="3" id="KW-0804">Transcription</keyword>
<proteinExistence type="predicted"/>
<dbReference type="SMART" id="SM00419">
    <property type="entry name" value="HTH_CRP"/>
    <property type="match status" value="1"/>
</dbReference>
<dbReference type="PRINTS" id="PR00035">
    <property type="entry name" value="HTHGNTR"/>
</dbReference>
<evidence type="ECO:0000256" key="1">
    <source>
        <dbReference type="ARBA" id="ARBA00023015"/>
    </source>
</evidence>
<gene>
    <name evidence="6" type="ORF">PhaeoP66_03809</name>
</gene>
<reference evidence="6 7" key="2">
    <citation type="journal article" date="2017" name="Int. J. Syst. Evol. Microbiol.">
        <title>Adaptation of Surface-Associated Bacteria to the Open Ocean: A Genomically Distinct Subpopulation of Phaeobacter gallaeciensis Colonizes Pacific Mesozooplankton.</title>
        <authorList>
            <person name="Freese H.M."/>
            <person name="Methner A."/>
            <person name="Overmann J."/>
        </authorList>
    </citation>
    <scope>NUCLEOTIDE SEQUENCE [LARGE SCALE GENOMIC DNA]</scope>
    <source>
        <strain evidence="6 7">P66</strain>
    </source>
</reference>
<dbReference type="EMBL" id="CP010705">
    <property type="protein sequence ID" value="AUQ96536.1"/>
    <property type="molecule type" value="Genomic_DNA"/>
</dbReference>
<name>A0ABN5GSK9_9RHOB</name>
<keyword evidence="7" id="KW-1185">Reference proteome</keyword>
<reference evidence="6 7" key="1">
    <citation type="journal article" date="2017" name="Genome Biol. Evol.">
        <title>Trajectories and Drivers of Genome Evolution in Surface-Associated Marine Phaeobacter.</title>
        <authorList>
            <person name="Freese H.M."/>
            <person name="Sikorski J."/>
            <person name="Bunk B."/>
            <person name="Scheuner C."/>
            <person name="Meier-Kolthoff J.P."/>
            <person name="Sproer C."/>
            <person name="Gram L."/>
            <person name="Overmann J."/>
        </authorList>
    </citation>
    <scope>NUCLEOTIDE SEQUENCE [LARGE SCALE GENOMIC DNA]</scope>
    <source>
        <strain evidence="6 7">P66</strain>
    </source>
</reference>
<accession>A0ABN5GSK9</accession>
<keyword evidence="1" id="KW-0805">Transcription regulation</keyword>
<dbReference type="InterPro" id="IPR028978">
    <property type="entry name" value="Chorismate_lyase_/UTRA_dom_sf"/>
</dbReference>
<evidence type="ECO:0000256" key="4">
    <source>
        <dbReference type="SAM" id="MobiDB-lite"/>
    </source>
</evidence>
<dbReference type="InterPro" id="IPR000524">
    <property type="entry name" value="Tscrpt_reg_HTH_GntR"/>
</dbReference>
<dbReference type="Gene3D" id="3.40.1410.10">
    <property type="entry name" value="Chorismate lyase-like"/>
    <property type="match status" value="1"/>
</dbReference>
<dbReference type="Pfam" id="PF07702">
    <property type="entry name" value="UTRA"/>
    <property type="match status" value="1"/>
</dbReference>
<evidence type="ECO:0000256" key="3">
    <source>
        <dbReference type="ARBA" id="ARBA00023163"/>
    </source>
</evidence>
<dbReference type="Pfam" id="PF00392">
    <property type="entry name" value="GntR"/>
    <property type="match status" value="1"/>
</dbReference>
<evidence type="ECO:0000313" key="7">
    <source>
        <dbReference type="Proteomes" id="UP000236536"/>
    </source>
</evidence>